<dbReference type="InterPro" id="IPR051121">
    <property type="entry name" value="FAH"/>
</dbReference>
<organism evidence="4 5">
    <name type="scientific">Arthrobacter globiformis</name>
    <dbReference type="NCBI Taxonomy" id="1665"/>
    <lineage>
        <taxon>Bacteria</taxon>
        <taxon>Bacillati</taxon>
        <taxon>Actinomycetota</taxon>
        <taxon>Actinomycetes</taxon>
        <taxon>Micrococcales</taxon>
        <taxon>Micrococcaceae</taxon>
        <taxon>Arthrobacter</taxon>
    </lineage>
</organism>
<dbReference type="Proteomes" id="UP000249166">
    <property type="component" value="Unassembled WGS sequence"/>
</dbReference>
<dbReference type="RefSeq" id="WP_111904292.1">
    <property type="nucleotide sequence ID" value="NZ_QLNP01000082.1"/>
</dbReference>
<dbReference type="EMBL" id="QLNP01000082">
    <property type="protein sequence ID" value="RAM36906.1"/>
    <property type="molecule type" value="Genomic_DNA"/>
</dbReference>
<evidence type="ECO:0000313" key="4">
    <source>
        <dbReference type="EMBL" id="RAM36906.1"/>
    </source>
</evidence>
<dbReference type="OrthoDB" id="9805307at2"/>
<comment type="caution">
    <text evidence="4">The sequence shown here is derived from an EMBL/GenBank/DDBJ whole genome shotgun (WGS) entry which is preliminary data.</text>
</comment>
<dbReference type="PANTHER" id="PTHR42796:SF4">
    <property type="entry name" value="FUMARYLACETOACETATE HYDROLASE DOMAIN-CONTAINING PROTEIN 2A"/>
    <property type="match status" value="1"/>
</dbReference>
<evidence type="ECO:0000256" key="2">
    <source>
        <dbReference type="ARBA" id="ARBA00022723"/>
    </source>
</evidence>
<dbReference type="SUPFAM" id="SSF56529">
    <property type="entry name" value="FAH"/>
    <property type="match status" value="1"/>
</dbReference>
<evidence type="ECO:0000259" key="3">
    <source>
        <dbReference type="Pfam" id="PF01557"/>
    </source>
</evidence>
<dbReference type="InterPro" id="IPR036663">
    <property type="entry name" value="Fumarylacetoacetase_C_sf"/>
</dbReference>
<dbReference type="GO" id="GO:0044281">
    <property type="term" value="P:small molecule metabolic process"/>
    <property type="evidence" value="ECO:0007669"/>
    <property type="project" value="UniProtKB-ARBA"/>
</dbReference>
<dbReference type="GO" id="GO:0046872">
    <property type="term" value="F:metal ion binding"/>
    <property type="evidence" value="ECO:0007669"/>
    <property type="project" value="UniProtKB-KW"/>
</dbReference>
<evidence type="ECO:0000256" key="1">
    <source>
        <dbReference type="ARBA" id="ARBA00010211"/>
    </source>
</evidence>
<gene>
    <name evidence="4" type="ORF">DBZ45_12885</name>
</gene>
<dbReference type="GO" id="GO:0016787">
    <property type="term" value="F:hydrolase activity"/>
    <property type="evidence" value="ECO:0007669"/>
    <property type="project" value="UniProtKB-KW"/>
</dbReference>
<proteinExistence type="inferred from homology"/>
<keyword evidence="2" id="KW-0479">Metal-binding</keyword>
<dbReference type="Gene3D" id="3.90.850.10">
    <property type="entry name" value="Fumarylacetoacetase-like, C-terminal domain"/>
    <property type="match status" value="1"/>
</dbReference>
<keyword evidence="4" id="KW-0378">Hydrolase</keyword>
<dbReference type="PANTHER" id="PTHR42796">
    <property type="entry name" value="FUMARYLACETOACETATE HYDROLASE DOMAIN-CONTAINING PROTEIN 2A-RELATED"/>
    <property type="match status" value="1"/>
</dbReference>
<accession>A0A328HE49</accession>
<dbReference type="InterPro" id="IPR011234">
    <property type="entry name" value="Fumarylacetoacetase-like_C"/>
</dbReference>
<dbReference type="AlphaFoldDB" id="A0A328HE49"/>
<evidence type="ECO:0000313" key="5">
    <source>
        <dbReference type="Proteomes" id="UP000249166"/>
    </source>
</evidence>
<dbReference type="Pfam" id="PF01557">
    <property type="entry name" value="FAA_hydrolase"/>
    <property type="match status" value="1"/>
</dbReference>
<sequence>MRLMRIGPAGNEVPVVVDDDGHAYDLRPVTQDIDGDFLAAWAGQLTDLDLSGLPQVPLDGKRIGAPIARPGAVIGVGLNYAAHAAESGLPVPERPIIFFKHPNTVVGPDDDVIIPPGAQRVDWEVELGVVIGRRASYLVSDAEAADCIAGYVLSNDVSEREYQLEHSGPQWSLGKSCPTFNPVGPWLVPAEGVDADGIRLSSWVNDEVRQDSSTADMVFGPAELVRRLSQYMVLEPGDLITTGTPEGVALSGRFPFLKDGDVMRMSGGDLLGEQRQRLVPAGPQA</sequence>
<protein>
    <submittedName>
        <fullName evidence="4">FAA hydrolase family protein</fullName>
    </submittedName>
</protein>
<name>A0A328HE49_ARTGO</name>
<feature type="domain" description="Fumarylacetoacetase-like C-terminal" evidence="3">
    <location>
        <begin position="73"/>
        <end position="278"/>
    </location>
</feature>
<comment type="similarity">
    <text evidence="1">Belongs to the FAH family.</text>
</comment>
<reference evidence="4 5" key="1">
    <citation type="submission" date="2018-04" db="EMBL/GenBank/DDBJ databases">
        <title>Bacteria isolated from cave deposits of Manipur.</title>
        <authorList>
            <person name="Sahoo D."/>
            <person name="Sarangthem I."/>
            <person name="Nandeibam J."/>
        </authorList>
    </citation>
    <scope>NUCLEOTIDE SEQUENCE [LARGE SCALE GENOMIC DNA]</scope>
    <source>
        <strain evidence="5">mrc11</strain>
    </source>
</reference>